<name>A0ABV6AWW9_9DEIO</name>
<proteinExistence type="predicted"/>
<gene>
    <name evidence="2" type="ORF">ACFFLM_08040</name>
</gene>
<dbReference type="Proteomes" id="UP001589733">
    <property type="component" value="Unassembled WGS sequence"/>
</dbReference>
<accession>A0ABV6AWW9</accession>
<sequence length="196" mass="21744">MTAIIWVDPATPPMKILLTGRSVMFDLENLDSVTRNSMVEEIELDISQGNLYRPERLSPYGAAHFHELLLEAARSSSPDQLAAQMARDGRFFNSTELRSNGVQAKVPSNAANILAEGEFNRYYLRGLAARAIAEGIPFLEIYRARESLNPRVSSEHRIGEHIPPGEVLTELRKTPVKGQKSSLIEPGSGLSFRVPE</sequence>
<protein>
    <submittedName>
        <fullName evidence="2">Uncharacterized protein</fullName>
    </submittedName>
</protein>
<evidence type="ECO:0000313" key="3">
    <source>
        <dbReference type="Proteomes" id="UP001589733"/>
    </source>
</evidence>
<dbReference type="RefSeq" id="WP_380007850.1">
    <property type="nucleotide sequence ID" value="NZ_JBHLYR010000025.1"/>
</dbReference>
<organism evidence="2 3">
    <name type="scientific">Deinococcus oregonensis</name>
    <dbReference type="NCBI Taxonomy" id="1805970"/>
    <lineage>
        <taxon>Bacteria</taxon>
        <taxon>Thermotogati</taxon>
        <taxon>Deinococcota</taxon>
        <taxon>Deinococci</taxon>
        <taxon>Deinococcales</taxon>
        <taxon>Deinococcaceae</taxon>
        <taxon>Deinococcus</taxon>
    </lineage>
</organism>
<feature type="region of interest" description="Disordered" evidence="1">
    <location>
        <begin position="177"/>
        <end position="196"/>
    </location>
</feature>
<comment type="caution">
    <text evidence="2">The sequence shown here is derived from an EMBL/GenBank/DDBJ whole genome shotgun (WGS) entry which is preliminary data.</text>
</comment>
<evidence type="ECO:0000313" key="2">
    <source>
        <dbReference type="EMBL" id="MFB9991915.1"/>
    </source>
</evidence>
<keyword evidence="3" id="KW-1185">Reference proteome</keyword>
<dbReference type="EMBL" id="JBHLYR010000025">
    <property type="protein sequence ID" value="MFB9991915.1"/>
    <property type="molecule type" value="Genomic_DNA"/>
</dbReference>
<evidence type="ECO:0000256" key="1">
    <source>
        <dbReference type="SAM" id="MobiDB-lite"/>
    </source>
</evidence>
<reference evidence="2 3" key="1">
    <citation type="submission" date="2024-09" db="EMBL/GenBank/DDBJ databases">
        <authorList>
            <person name="Sun Q."/>
            <person name="Mori K."/>
        </authorList>
    </citation>
    <scope>NUCLEOTIDE SEQUENCE [LARGE SCALE GENOMIC DNA]</scope>
    <source>
        <strain evidence="2 3">JCM 13503</strain>
    </source>
</reference>